<feature type="transmembrane region" description="Helical" evidence="5">
    <location>
        <begin position="418"/>
        <end position="440"/>
    </location>
</feature>
<evidence type="ECO:0000259" key="7">
    <source>
        <dbReference type="Pfam" id="PF00361"/>
    </source>
</evidence>
<dbReference type="EC" id="7.1.1.-" evidence="5"/>
<comment type="function">
    <text evidence="5">NDH-1 shuttles electrons from NADH, via FMN and iron-sulfur (Fe-S) centers, to quinones in the respiratory chain. The immediate electron acceptor for the enzyme in this species is believed to be a menaquinone. Couples the redox reaction to proton translocation (for every two electrons transferred, four hydrogen ions are translocated across the cytoplasmic membrane), and thus conserves the redox energy in a proton gradient.</text>
</comment>
<dbReference type="EMBL" id="JAHLFW010000089">
    <property type="protein sequence ID" value="MBU3838823.1"/>
    <property type="molecule type" value="Genomic_DNA"/>
</dbReference>
<feature type="transmembrane region" description="Helical" evidence="5">
    <location>
        <begin position="149"/>
        <end position="170"/>
    </location>
</feature>
<dbReference type="GO" id="GO:0012505">
    <property type="term" value="C:endomembrane system"/>
    <property type="evidence" value="ECO:0007669"/>
    <property type="project" value="UniProtKB-SubCell"/>
</dbReference>
<dbReference type="GO" id="GO:0008137">
    <property type="term" value="F:NADH dehydrogenase (ubiquinone) activity"/>
    <property type="evidence" value="ECO:0007669"/>
    <property type="project" value="InterPro"/>
</dbReference>
<evidence type="ECO:0000313" key="9">
    <source>
        <dbReference type="Proteomes" id="UP000783796"/>
    </source>
</evidence>
<dbReference type="GO" id="GO:0050136">
    <property type="term" value="F:NADH dehydrogenase (quinone) (non-electrogenic) activity"/>
    <property type="evidence" value="ECO:0007669"/>
    <property type="project" value="UniProtKB-UniRule"/>
</dbReference>
<dbReference type="InterPro" id="IPR001750">
    <property type="entry name" value="ND/Mrp_TM"/>
</dbReference>
<keyword evidence="5" id="KW-1278">Translocase</keyword>
<evidence type="ECO:0000256" key="6">
    <source>
        <dbReference type="RuleBase" id="RU000320"/>
    </source>
</evidence>
<evidence type="ECO:0000256" key="3">
    <source>
        <dbReference type="ARBA" id="ARBA00022989"/>
    </source>
</evidence>
<keyword evidence="2 5" id="KW-0812">Transmembrane</keyword>
<comment type="caution">
    <text evidence="8">The sequence shown here is derived from an EMBL/GenBank/DDBJ whole genome shotgun (WGS) entry which is preliminary data.</text>
</comment>
<feature type="transmembrane region" description="Helical" evidence="5">
    <location>
        <begin position="65"/>
        <end position="82"/>
    </location>
</feature>
<protein>
    <recommendedName>
        <fullName evidence="5">NADH-quinone oxidoreductase subunit N</fullName>
        <ecNumber evidence="5">7.1.1.-</ecNumber>
    </recommendedName>
    <alternativeName>
        <fullName evidence="5">NADH dehydrogenase I subunit N</fullName>
    </alternativeName>
    <alternativeName>
        <fullName evidence="5">NDH-1 subunit N</fullName>
    </alternativeName>
</protein>
<proteinExistence type="inferred from homology"/>
<feature type="transmembrane region" description="Helical" evidence="5">
    <location>
        <begin position="190"/>
        <end position="214"/>
    </location>
</feature>
<feature type="domain" description="NADH:quinone oxidoreductase/Mrp antiporter transmembrane" evidence="7">
    <location>
        <begin position="114"/>
        <end position="434"/>
    </location>
</feature>
<evidence type="ECO:0000256" key="1">
    <source>
        <dbReference type="ARBA" id="ARBA00004127"/>
    </source>
</evidence>
<comment type="caution">
    <text evidence="5">Lacks conserved residue(s) required for the propagation of feature annotation.</text>
</comment>
<dbReference type="Pfam" id="PF00361">
    <property type="entry name" value="Proton_antipo_M"/>
    <property type="match status" value="1"/>
</dbReference>
<accession>A0A948TCV1</accession>
<feature type="transmembrane region" description="Helical" evidence="5">
    <location>
        <begin position="461"/>
        <end position="487"/>
    </location>
</feature>
<reference evidence="8" key="2">
    <citation type="submission" date="2021-04" db="EMBL/GenBank/DDBJ databases">
        <authorList>
            <person name="Gilroy R."/>
        </authorList>
    </citation>
    <scope>NUCLEOTIDE SEQUENCE</scope>
    <source>
        <strain evidence="8">G4-2901</strain>
    </source>
</reference>
<evidence type="ECO:0000313" key="8">
    <source>
        <dbReference type="EMBL" id="MBU3838823.1"/>
    </source>
</evidence>
<feature type="transmembrane region" description="Helical" evidence="5">
    <location>
        <begin position="94"/>
        <end position="112"/>
    </location>
</feature>
<sequence>MQAEITLAAMMVIILLADLIMKEPHHKTLRTMACTLMVIQIILNIQPSAGEYFGGMYHCTPVASVVKTILTAGTLLVFMQAGEWISSPDSRHKAGEFYVITMSTLLGMYFMVSAGSFILFYVGLELASIPMACLIAFDKWKHHSAEAGAKFILNSMFSSGLMLYGLSLIYGTCGTTYFADMTAGITGTPLQILAMVFFFAGLGFKLSLVPFHMWTPDTYQGAPTAVAGYLSVISKGAAAFALMSILTKVFAQMSDRWELMLSIVIVATITLANIFAILQDNMKRFMAYSSISQAGYIMLAVMAGSTQGTTSLIYYITVYIVANLAVFGVIGAIERHTLGDNYADANNVEGELAGNALSRSEETVKSEYAVSRAAYAGLYRTNPKLTFVMTLAMFSLAGIPPFAGFFSKFFVFASAFNAGHWLVVFLALVNTVISLFYYLLVVKAMYITPNDSPLPYFRSPWLTRASLAICLAGIILLGILSSVYGGIEAVAGM</sequence>
<feature type="transmembrane region" description="Helical" evidence="5">
    <location>
        <begin position="226"/>
        <end position="247"/>
    </location>
</feature>
<gene>
    <name evidence="5" type="primary">nuoN</name>
    <name evidence="8" type="ORF">H9777_11055</name>
</gene>
<feature type="transmembrane region" description="Helical" evidence="5">
    <location>
        <begin position="312"/>
        <end position="333"/>
    </location>
</feature>
<reference evidence="8" key="1">
    <citation type="journal article" date="2021" name="PeerJ">
        <title>Extensive microbial diversity within the chicken gut microbiome revealed by metagenomics and culture.</title>
        <authorList>
            <person name="Gilroy R."/>
            <person name="Ravi A."/>
            <person name="Getino M."/>
            <person name="Pursley I."/>
            <person name="Horton D.L."/>
            <person name="Alikhan N.F."/>
            <person name="Baker D."/>
            <person name="Gharbi K."/>
            <person name="Hall N."/>
            <person name="Watson M."/>
            <person name="Adriaenssens E.M."/>
            <person name="Foster-Nyarko E."/>
            <person name="Jarju S."/>
            <person name="Secka A."/>
            <person name="Antonio M."/>
            <person name="Oren A."/>
            <person name="Chaudhuri R.R."/>
            <person name="La Ragione R."/>
            <person name="Hildebrand F."/>
            <person name="Pallen M.J."/>
        </authorList>
    </citation>
    <scope>NUCLEOTIDE SEQUENCE</scope>
    <source>
        <strain evidence="8">G4-2901</strain>
    </source>
</reference>
<comment type="catalytic activity">
    <reaction evidence="5">
        <text>a quinone + NADH + 5 H(+)(in) = a quinol + NAD(+) + 4 H(+)(out)</text>
        <dbReference type="Rhea" id="RHEA:57888"/>
        <dbReference type="ChEBI" id="CHEBI:15378"/>
        <dbReference type="ChEBI" id="CHEBI:24646"/>
        <dbReference type="ChEBI" id="CHEBI:57540"/>
        <dbReference type="ChEBI" id="CHEBI:57945"/>
        <dbReference type="ChEBI" id="CHEBI:132124"/>
    </reaction>
</comment>
<comment type="subunit">
    <text evidence="5">NDH-1 is composed of 14 different subunits. Subunits NuoA, H, J, K, L, M, N constitute the membrane sector of the complex.</text>
</comment>
<keyword evidence="5" id="KW-1003">Cell membrane</keyword>
<evidence type="ECO:0000256" key="4">
    <source>
        <dbReference type="ARBA" id="ARBA00023136"/>
    </source>
</evidence>
<dbReference type="GO" id="GO:0042773">
    <property type="term" value="P:ATP synthesis coupled electron transport"/>
    <property type="evidence" value="ECO:0007669"/>
    <property type="project" value="InterPro"/>
</dbReference>
<feature type="transmembrane region" description="Helical" evidence="5">
    <location>
        <begin position="385"/>
        <end position="406"/>
    </location>
</feature>
<keyword evidence="5" id="KW-0520">NAD</keyword>
<keyword evidence="3 5" id="KW-1133">Transmembrane helix</keyword>
<dbReference type="AlphaFoldDB" id="A0A948TCV1"/>
<dbReference type="InterPro" id="IPR010096">
    <property type="entry name" value="NADH-Q_OxRdtase_suN/2"/>
</dbReference>
<comment type="similarity">
    <text evidence="5">Belongs to the complex I subunit 2 family.</text>
</comment>
<evidence type="ECO:0000256" key="5">
    <source>
        <dbReference type="HAMAP-Rule" id="MF_00445"/>
    </source>
</evidence>
<dbReference type="PANTHER" id="PTHR22773">
    <property type="entry name" value="NADH DEHYDROGENASE"/>
    <property type="match status" value="1"/>
</dbReference>
<feature type="transmembrane region" description="Helical" evidence="5">
    <location>
        <begin position="259"/>
        <end position="278"/>
    </location>
</feature>
<keyword evidence="5" id="KW-0813">Transport</keyword>
<keyword evidence="4 5" id="KW-0472">Membrane</keyword>
<keyword evidence="5" id="KW-0874">Quinone</keyword>
<dbReference type="HAMAP" id="MF_00445">
    <property type="entry name" value="NDH1_NuoN_1"/>
    <property type="match status" value="1"/>
</dbReference>
<dbReference type="GO" id="GO:0048038">
    <property type="term" value="F:quinone binding"/>
    <property type="evidence" value="ECO:0007669"/>
    <property type="project" value="UniProtKB-KW"/>
</dbReference>
<evidence type="ECO:0000256" key="2">
    <source>
        <dbReference type="ARBA" id="ARBA00022692"/>
    </source>
</evidence>
<name>A0A948TCV1_9BACT</name>
<comment type="subcellular location">
    <subcellularLocation>
        <location evidence="5">Cell membrane</location>
        <topology evidence="5">Multi-pass membrane protein</topology>
    </subcellularLocation>
    <subcellularLocation>
        <location evidence="1">Endomembrane system</location>
        <topology evidence="1">Multi-pass membrane protein</topology>
    </subcellularLocation>
    <subcellularLocation>
        <location evidence="6">Membrane</location>
        <topology evidence="6">Multi-pass membrane protein</topology>
    </subcellularLocation>
</comment>
<dbReference type="GO" id="GO:0005886">
    <property type="term" value="C:plasma membrane"/>
    <property type="evidence" value="ECO:0007669"/>
    <property type="project" value="UniProtKB-SubCell"/>
</dbReference>
<dbReference type="Proteomes" id="UP000783796">
    <property type="component" value="Unassembled WGS sequence"/>
</dbReference>
<organism evidence="8 9">
    <name type="scientific">Candidatus Phocaeicola faecigallinarum</name>
    <dbReference type="NCBI Taxonomy" id="2838732"/>
    <lineage>
        <taxon>Bacteria</taxon>
        <taxon>Pseudomonadati</taxon>
        <taxon>Bacteroidota</taxon>
        <taxon>Bacteroidia</taxon>
        <taxon>Bacteroidales</taxon>
        <taxon>Bacteroidaceae</taxon>
        <taxon>Phocaeicola</taxon>
    </lineage>
</organism>